<evidence type="ECO:0000313" key="1">
    <source>
        <dbReference type="EMBL" id="KAJ4195531.1"/>
    </source>
</evidence>
<dbReference type="AlphaFoldDB" id="A0A9W8RH72"/>
<proteinExistence type="predicted"/>
<gene>
    <name evidence="1" type="ORF">NW755_001693</name>
</gene>
<comment type="caution">
    <text evidence="1">The sequence shown here is derived from an EMBL/GenBank/DDBJ whole genome shotgun (WGS) entry which is preliminary data.</text>
</comment>
<evidence type="ECO:0000313" key="2">
    <source>
        <dbReference type="Proteomes" id="UP001152087"/>
    </source>
</evidence>
<accession>A0A9W8RH72</accession>
<sequence length="308" mass="35191">MEMHGAKVLDEVDVLSDVQRALAARGILRDEKSALNESIFDDRREKLIVATDIWDTTKNSLGLVILFKDLFNRTNVIADISPPSNVVAWSIDAHWAKGKTIIQTTDDYTIYHEYHTGKVLNLIQTELDFPDHMGYVRARPSPYPEMEDIRFSPDWYDMLSPTLPDKAPDHLPRMPIHGLKRTSLEKLLISVYKQDFRQTELENLIATVFVDGLSRSGLIPNYNASRFLEAWSFGHFGVENDELARKLLHKGDPEEIFPEPAILKSGNSTRREMKAIYNGYVMTAKDWFDYLCMVCLGLHAVIAIIYST</sequence>
<protein>
    <submittedName>
        <fullName evidence="1">Uncharacterized protein</fullName>
    </submittedName>
</protein>
<organism evidence="1 2">
    <name type="scientific">Fusarium falciforme</name>
    <dbReference type="NCBI Taxonomy" id="195108"/>
    <lineage>
        <taxon>Eukaryota</taxon>
        <taxon>Fungi</taxon>
        <taxon>Dikarya</taxon>
        <taxon>Ascomycota</taxon>
        <taxon>Pezizomycotina</taxon>
        <taxon>Sordariomycetes</taxon>
        <taxon>Hypocreomycetidae</taxon>
        <taxon>Hypocreales</taxon>
        <taxon>Nectriaceae</taxon>
        <taxon>Fusarium</taxon>
        <taxon>Fusarium solani species complex</taxon>
    </lineage>
</organism>
<keyword evidence="2" id="KW-1185">Reference proteome</keyword>
<dbReference type="Proteomes" id="UP001152087">
    <property type="component" value="Unassembled WGS sequence"/>
</dbReference>
<reference evidence="1" key="1">
    <citation type="submission" date="2022-09" db="EMBL/GenBank/DDBJ databases">
        <title>Fusarium specimens isolated from Avocado Roots.</title>
        <authorList>
            <person name="Stajich J."/>
            <person name="Roper C."/>
            <person name="Heimlech-Rivalta G."/>
        </authorList>
    </citation>
    <scope>NUCLEOTIDE SEQUENCE</scope>
    <source>
        <strain evidence="1">A02</strain>
    </source>
</reference>
<dbReference type="EMBL" id="JAOQAV010000003">
    <property type="protein sequence ID" value="KAJ4195531.1"/>
    <property type="molecule type" value="Genomic_DNA"/>
</dbReference>
<name>A0A9W8RH72_9HYPO</name>